<dbReference type="Proteomes" id="UP001226434">
    <property type="component" value="Unassembled WGS sequence"/>
</dbReference>
<feature type="chain" id="PRO_5047373618" evidence="1">
    <location>
        <begin position="19"/>
        <end position="314"/>
    </location>
</feature>
<reference evidence="2 3" key="1">
    <citation type="submission" date="2023-05" db="EMBL/GenBank/DDBJ databases">
        <title>Genome sequence of Pinibacter sp. MAH-24.</title>
        <authorList>
            <person name="Huq M.A."/>
        </authorList>
    </citation>
    <scope>NUCLEOTIDE SEQUENCE [LARGE SCALE GENOMIC DNA]</scope>
    <source>
        <strain evidence="2 3">MAH-24</strain>
    </source>
</reference>
<organism evidence="2 3">
    <name type="scientific">Pinibacter soli</name>
    <dbReference type="NCBI Taxonomy" id="3044211"/>
    <lineage>
        <taxon>Bacteria</taxon>
        <taxon>Pseudomonadati</taxon>
        <taxon>Bacteroidota</taxon>
        <taxon>Chitinophagia</taxon>
        <taxon>Chitinophagales</taxon>
        <taxon>Chitinophagaceae</taxon>
        <taxon>Pinibacter</taxon>
    </lineage>
</organism>
<comment type="caution">
    <text evidence="2">The sequence shown here is derived from an EMBL/GenBank/DDBJ whole genome shotgun (WGS) entry which is preliminary data.</text>
</comment>
<proteinExistence type="predicted"/>
<feature type="signal peptide" evidence="1">
    <location>
        <begin position="1"/>
        <end position="18"/>
    </location>
</feature>
<evidence type="ECO:0000313" key="3">
    <source>
        <dbReference type="Proteomes" id="UP001226434"/>
    </source>
</evidence>
<evidence type="ECO:0000256" key="1">
    <source>
        <dbReference type="SAM" id="SignalP"/>
    </source>
</evidence>
<evidence type="ECO:0000313" key="2">
    <source>
        <dbReference type="EMBL" id="MDI3320999.1"/>
    </source>
</evidence>
<keyword evidence="1" id="KW-0732">Signal</keyword>
<protein>
    <submittedName>
        <fullName evidence="2">Uncharacterized protein</fullName>
    </submittedName>
</protein>
<name>A0ABT6RGK1_9BACT</name>
<dbReference type="RefSeq" id="WP_282335102.1">
    <property type="nucleotide sequence ID" value="NZ_JASBRG010000007.1"/>
</dbReference>
<dbReference type="EMBL" id="JASBRG010000007">
    <property type="protein sequence ID" value="MDI3320999.1"/>
    <property type="molecule type" value="Genomic_DNA"/>
</dbReference>
<dbReference type="Pfam" id="PF20329">
    <property type="entry name" value="DUF6624"/>
    <property type="match status" value="1"/>
</dbReference>
<gene>
    <name evidence="2" type="ORF">QJ048_14500</name>
</gene>
<keyword evidence="3" id="KW-1185">Reference proteome</keyword>
<sequence>MRSLLFILSLYIGQFCHAQQLLVPPAEYNINLAIADSLSEIKEYTKATYHLNAAFESFQWRGTPKDRFKAARIFALANNCDSSFKNIERLWKQDYVNYLKITSDTAFNILRRTDQPRFDTLMQHIKNTKERTAPNQNLEWTNYLDSIFLEDQAIRRKWQKAAKTYGYNSQEALRYWPEMQLKDSMNLIAITSFIDTYGWQSEETVGSTGNSTLFLVIQHADSTNWEKYLPLLKKAVSQKKAKPQDLALLTDRLSLAKHGYQIYGSQVHQDATTKKMVFDPIKNEKNVDKRRKKMNLQPLSEYGKYFGIDYKPKV</sequence>
<dbReference type="InterPro" id="IPR046732">
    <property type="entry name" value="DUF6624"/>
</dbReference>
<accession>A0ABT6RGK1</accession>